<evidence type="ECO:0000313" key="1">
    <source>
        <dbReference type="EMBL" id="BBO70304.1"/>
    </source>
</evidence>
<dbReference type="AlphaFoldDB" id="A0A5K7YVH1"/>
<keyword evidence="2" id="KW-1185">Reference proteome</keyword>
<protein>
    <submittedName>
        <fullName evidence="1">Uncharacterized protein</fullName>
    </submittedName>
</protein>
<organism evidence="1 2">
    <name type="scientific">Desulfosarcina alkanivorans</name>
    <dbReference type="NCBI Taxonomy" id="571177"/>
    <lineage>
        <taxon>Bacteria</taxon>
        <taxon>Pseudomonadati</taxon>
        <taxon>Thermodesulfobacteriota</taxon>
        <taxon>Desulfobacteria</taxon>
        <taxon>Desulfobacterales</taxon>
        <taxon>Desulfosarcinaceae</taxon>
        <taxon>Desulfosarcina</taxon>
    </lineage>
</organism>
<dbReference type="EMBL" id="AP021874">
    <property type="protein sequence ID" value="BBO70304.1"/>
    <property type="molecule type" value="Genomic_DNA"/>
</dbReference>
<name>A0A5K7YVH1_9BACT</name>
<dbReference type="KEGG" id="dalk:DSCA_42340"/>
<dbReference type="RefSeq" id="WP_155318263.1">
    <property type="nucleotide sequence ID" value="NZ_AP021874.1"/>
</dbReference>
<gene>
    <name evidence="1" type="ORF">DSCA_42340</name>
</gene>
<proteinExistence type="predicted"/>
<accession>A0A5K7YVH1</accession>
<reference evidence="1 2" key="1">
    <citation type="submission" date="2019-11" db="EMBL/GenBank/DDBJ databases">
        <title>Comparative genomics of hydrocarbon-degrading Desulfosarcina strains.</title>
        <authorList>
            <person name="Watanabe M."/>
            <person name="Kojima H."/>
            <person name="Fukui M."/>
        </authorList>
    </citation>
    <scope>NUCLEOTIDE SEQUENCE [LARGE SCALE GENOMIC DNA]</scope>
    <source>
        <strain evidence="1 2">PL12</strain>
    </source>
</reference>
<dbReference type="OrthoDB" id="5762321at2"/>
<sequence length="292" mass="32464">MTATNGGFVHESETNAVTAPIVGLVDNPTVSSGITPTIKWDYTTIDEGDPKQFRVCVFESGTRNIIYTSDALALDANEHTLPDDIVIIGEKYTIAVMAEDTIYKEDFGSNNQIAQSRSGMYVEYTPYSQIPGMTDQVYMPMVSVDLNPNDNYGAVFEFDICVNSNDMYFLDPWISIGYDFKVGEGDPLFSSVLLPDIGDGFFDLYYLIDDEWVYQTKIEGGTEYFFGAEGVEMFRISGVEESLGLDPQDATAFVTGIRFNGEGHFTGGMTPILQWDAKPKSMPWIPLLLFND</sequence>
<evidence type="ECO:0000313" key="2">
    <source>
        <dbReference type="Proteomes" id="UP000427906"/>
    </source>
</evidence>
<dbReference type="Proteomes" id="UP000427906">
    <property type="component" value="Chromosome"/>
</dbReference>